<evidence type="ECO:0000313" key="3">
    <source>
        <dbReference type="Proteomes" id="UP000886885"/>
    </source>
</evidence>
<gene>
    <name evidence="2" type="ORF">POTOM_030199</name>
</gene>
<dbReference type="AlphaFoldDB" id="A0A8X8CTX1"/>
<reference evidence="2" key="1">
    <citation type="journal article" date="2020" name="bioRxiv">
        <title>Hybrid origin of Populus tomentosa Carr. identified through genome sequencing and phylogenomic analysis.</title>
        <authorList>
            <person name="An X."/>
            <person name="Gao K."/>
            <person name="Chen Z."/>
            <person name="Li J."/>
            <person name="Yang X."/>
            <person name="Yang X."/>
            <person name="Zhou J."/>
            <person name="Guo T."/>
            <person name="Zhao T."/>
            <person name="Huang S."/>
            <person name="Miao D."/>
            <person name="Khan W.U."/>
            <person name="Rao P."/>
            <person name="Ye M."/>
            <person name="Lei B."/>
            <person name="Liao W."/>
            <person name="Wang J."/>
            <person name="Ji L."/>
            <person name="Li Y."/>
            <person name="Guo B."/>
            <person name="Mustafa N.S."/>
            <person name="Li S."/>
            <person name="Yun Q."/>
            <person name="Keller S.R."/>
            <person name="Mao J."/>
            <person name="Zhang R."/>
            <person name="Strauss S.H."/>
        </authorList>
    </citation>
    <scope>NUCLEOTIDE SEQUENCE</scope>
    <source>
        <strain evidence="2">GM15</strain>
        <tissue evidence="2">Leaf</tissue>
    </source>
</reference>
<name>A0A8X8CTX1_POPTO</name>
<dbReference type="EMBL" id="JAAWWB010000015">
    <property type="protein sequence ID" value="KAG6766132.1"/>
    <property type="molecule type" value="Genomic_DNA"/>
</dbReference>
<accession>A0A8X8CTX1</accession>
<protein>
    <recommendedName>
        <fullName evidence="4">Secreted protein</fullName>
    </recommendedName>
</protein>
<keyword evidence="1" id="KW-0732">Signal</keyword>
<keyword evidence="3" id="KW-1185">Reference proteome</keyword>
<evidence type="ECO:0000313" key="2">
    <source>
        <dbReference type="EMBL" id="KAG6766132.1"/>
    </source>
</evidence>
<comment type="caution">
    <text evidence="2">The sequence shown here is derived from an EMBL/GenBank/DDBJ whole genome shotgun (WGS) entry which is preliminary data.</text>
</comment>
<proteinExistence type="predicted"/>
<organism evidence="2 3">
    <name type="scientific">Populus tomentosa</name>
    <name type="common">Chinese white poplar</name>
    <dbReference type="NCBI Taxonomy" id="118781"/>
    <lineage>
        <taxon>Eukaryota</taxon>
        <taxon>Viridiplantae</taxon>
        <taxon>Streptophyta</taxon>
        <taxon>Embryophyta</taxon>
        <taxon>Tracheophyta</taxon>
        <taxon>Spermatophyta</taxon>
        <taxon>Magnoliopsida</taxon>
        <taxon>eudicotyledons</taxon>
        <taxon>Gunneridae</taxon>
        <taxon>Pentapetalae</taxon>
        <taxon>rosids</taxon>
        <taxon>fabids</taxon>
        <taxon>Malpighiales</taxon>
        <taxon>Salicaceae</taxon>
        <taxon>Saliceae</taxon>
        <taxon>Populus</taxon>
    </lineage>
</organism>
<evidence type="ECO:0000256" key="1">
    <source>
        <dbReference type="SAM" id="SignalP"/>
    </source>
</evidence>
<feature type="chain" id="PRO_5036453478" description="Secreted protein" evidence="1">
    <location>
        <begin position="24"/>
        <end position="135"/>
    </location>
</feature>
<sequence>MNHTTVLIFPPVLTSMLLLLATAAPSPASPSWCSDELVAFSPCLGTARQSQTLQHLSAAMPCLRHSIPVMAMFLLPNQAASNLRIPIERIQSDCFTLCLLSIKSCIFRFALLRFTSTAPLRSTTTPASPESGYKI</sequence>
<feature type="signal peptide" evidence="1">
    <location>
        <begin position="1"/>
        <end position="23"/>
    </location>
</feature>
<evidence type="ECO:0008006" key="4">
    <source>
        <dbReference type="Google" id="ProtNLM"/>
    </source>
</evidence>
<dbReference type="Proteomes" id="UP000886885">
    <property type="component" value="Chromosome 8A"/>
</dbReference>